<dbReference type="PROSITE" id="PS50893">
    <property type="entry name" value="ABC_TRANSPORTER_2"/>
    <property type="match status" value="1"/>
</dbReference>
<dbReference type="PANTHER" id="PTHR42794">
    <property type="entry name" value="HEMIN IMPORT ATP-BINDING PROTEIN HMUV"/>
    <property type="match status" value="1"/>
</dbReference>
<sequence>MTAHTLLQVLGGSVSYGEATILRDVDLDVRPGELLVLVGPNGAGKSTLLGVLAGDVALTRGKALLDGEPIGSRRAGELSRRRSVLLQEHRLSFPFTVAEVVAMGRAPWHGRDESDSDEAVVADAMRRTDVERLATRKFPTLSGGEKGRTSFARVMAQEAPIVLLDEPTAALDIAHQEALLTEARRLAREGHSVVAVLHDLSLAAAYADRVCILAGGRVRADGAPGDVLRPDLLSDVYGHPVDVFTHPRTGDLIVTPLRTSVEEVVR</sequence>
<dbReference type="InterPro" id="IPR003593">
    <property type="entry name" value="AAA+_ATPase"/>
</dbReference>
<dbReference type="SMART" id="SM00382">
    <property type="entry name" value="AAA"/>
    <property type="match status" value="1"/>
</dbReference>
<evidence type="ECO:0000313" key="7">
    <source>
        <dbReference type="EMBL" id="TNC44947.1"/>
    </source>
</evidence>
<keyword evidence="3 7" id="KW-0067">ATP-binding</keyword>
<evidence type="ECO:0000256" key="1">
    <source>
        <dbReference type="ARBA" id="ARBA00022448"/>
    </source>
</evidence>
<protein>
    <submittedName>
        <fullName evidence="7">Heme ABC transporter ATP-binding protein</fullName>
    </submittedName>
</protein>
<evidence type="ECO:0000256" key="2">
    <source>
        <dbReference type="ARBA" id="ARBA00022741"/>
    </source>
</evidence>
<dbReference type="CDD" id="cd03214">
    <property type="entry name" value="ABC_Iron-Siderophores_B12_Hemin"/>
    <property type="match status" value="1"/>
</dbReference>
<gene>
    <name evidence="7" type="ORF">FHE65_16105</name>
    <name evidence="6" type="ORF">FHE65_31395</name>
</gene>
<accession>A0A5C4MJV0</accession>
<dbReference type="Pfam" id="PF00005">
    <property type="entry name" value="ABC_tran"/>
    <property type="match status" value="1"/>
</dbReference>
<dbReference type="PANTHER" id="PTHR42794:SF1">
    <property type="entry name" value="HEMIN IMPORT ATP-BINDING PROTEIN HMUV"/>
    <property type="match status" value="1"/>
</dbReference>
<organism evidence="7 8">
    <name type="scientific">Mumia zhuanghuii</name>
    <dbReference type="NCBI Taxonomy" id="2585211"/>
    <lineage>
        <taxon>Bacteria</taxon>
        <taxon>Bacillati</taxon>
        <taxon>Actinomycetota</taxon>
        <taxon>Actinomycetes</taxon>
        <taxon>Propionibacteriales</taxon>
        <taxon>Nocardioidaceae</taxon>
        <taxon>Mumia</taxon>
    </lineage>
</organism>
<evidence type="ECO:0000256" key="4">
    <source>
        <dbReference type="ARBA" id="ARBA00022967"/>
    </source>
</evidence>
<dbReference type="EMBL" id="VDFR01000071">
    <property type="protein sequence ID" value="TNC44947.1"/>
    <property type="molecule type" value="Genomic_DNA"/>
</dbReference>
<reference evidence="7 8" key="1">
    <citation type="submission" date="2019-05" db="EMBL/GenBank/DDBJ databases">
        <title>Mumia sp. nov., isolated from the intestinal contents of plateau pika (Ochotona curzoniae) in the Qinghai-Tibet plateau of China.</title>
        <authorList>
            <person name="Tian Z."/>
        </authorList>
    </citation>
    <scope>NUCLEOTIDE SEQUENCE [LARGE SCALE GENOMIC DNA]</scope>
    <source>
        <strain evidence="8">527</strain>
        <strain evidence="7">Z527</strain>
    </source>
</reference>
<name>A0A5C4MJV0_9ACTN</name>
<dbReference type="SUPFAM" id="SSF52540">
    <property type="entry name" value="P-loop containing nucleoside triphosphate hydrolases"/>
    <property type="match status" value="1"/>
</dbReference>
<evidence type="ECO:0000256" key="3">
    <source>
        <dbReference type="ARBA" id="ARBA00022840"/>
    </source>
</evidence>
<dbReference type="AlphaFoldDB" id="A0A5C4MJV0"/>
<evidence type="ECO:0000313" key="6">
    <source>
        <dbReference type="EMBL" id="TNC31192.1"/>
    </source>
</evidence>
<keyword evidence="1" id="KW-0813">Transport</keyword>
<keyword evidence="4" id="KW-1278">Translocase</keyword>
<proteinExistence type="predicted"/>
<dbReference type="InterPro" id="IPR027417">
    <property type="entry name" value="P-loop_NTPase"/>
</dbReference>
<dbReference type="Gene3D" id="3.40.50.300">
    <property type="entry name" value="P-loop containing nucleotide triphosphate hydrolases"/>
    <property type="match status" value="1"/>
</dbReference>
<dbReference type="EMBL" id="VDFR01000206">
    <property type="protein sequence ID" value="TNC31192.1"/>
    <property type="molecule type" value="Genomic_DNA"/>
</dbReference>
<dbReference type="OrthoDB" id="5296765at2"/>
<evidence type="ECO:0000313" key="8">
    <source>
        <dbReference type="Proteomes" id="UP000306740"/>
    </source>
</evidence>
<dbReference type="RefSeq" id="WP_139086205.1">
    <property type="nucleotide sequence ID" value="NZ_VDFR01000071.1"/>
</dbReference>
<evidence type="ECO:0000259" key="5">
    <source>
        <dbReference type="PROSITE" id="PS50893"/>
    </source>
</evidence>
<comment type="caution">
    <text evidence="7">The sequence shown here is derived from an EMBL/GenBank/DDBJ whole genome shotgun (WGS) entry which is preliminary data.</text>
</comment>
<dbReference type="NCBIfam" id="NF010068">
    <property type="entry name" value="PRK13548.1"/>
    <property type="match status" value="1"/>
</dbReference>
<dbReference type="GO" id="GO:0005524">
    <property type="term" value="F:ATP binding"/>
    <property type="evidence" value="ECO:0007669"/>
    <property type="project" value="UniProtKB-KW"/>
</dbReference>
<dbReference type="GO" id="GO:0016887">
    <property type="term" value="F:ATP hydrolysis activity"/>
    <property type="evidence" value="ECO:0007669"/>
    <property type="project" value="InterPro"/>
</dbReference>
<keyword evidence="2" id="KW-0547">Nucleotide-binding</keyword>
<dbReference type="Proteomes" id="UP000306740">
    <property type="component" value="Unassembled WGS sequence"/>
</dbReference>
<feature type="domain" description="ABC transporter" evidence="5">
    <location>
        <begin position="7"/>
        <end position="240"/>
    </location>
</feature>
<dbReference type="FunFam" id="3.40.50.300:FF:000134">
    <property type="entry name" value="Iron-enterobactin ABC transporter ATP-binding protein"/>
    <property type="match status" value="1"/>
</dbReference>
<dbReference type="InterPro" id="IPR003439">
    <property type="entry name" value="ABC_transporter-like_ATP-bd"/>
</dbReference>